<feature type="compositionally biased region" description="Polar residues" evidence="3">
    <location>
        <begin position="166"/>
        <end position="175"/>
    </location>
</feature>
<protein>
    <submittedName>
        <fullName evidence="4">Uncharacterized protein</fullName>
    </submittedName>
</protein>
<dbReference type="Gene3D" id="1.25.40.10">
    <property type="entry name" value="Tetratricopeptide repeat domain"/>
    <property type="match status" value="1"/>
</dbReference>
<feature type="region of interest" description="Disordered" evidence="3">
    <location>
        <begin position="522"/>
        <end position="544"/>
    </location>
</feature>
<evidence type="ECO:0000256" key="3">
    <source>
        <dbReference type="SAM" id="MobiDB-lite"/>
    </source>
</evidence>
<dbReference type="InterPro" id="IPR039663">
    <property type="entry name" value="AIP/AIPL1/TTC9"/>
</dbReference>
<dbReference type="EMBL" id="HBHJ01015643">
    <property type="protein sequence ID" value="CAD9687353.1"/>
    <property type="molecule type" value="Transcribed_RNA"/>
</dbReference>
<evidence type="ECO:0000256" key="1">
    <source>
        <dbReference type="ARBA" id="ARBA00022737"/>
    </source>
</evidence>
<keyword evidence="1" id="KW-0677">Repeat</keyword>
<dbReference type="Gene3D" id="3.15.10.20">
    <property type="entry name" value="Activator of Hsp90 ATPase Aha1, N-terminal domain"/>
    <property type="match status" value="1"/>
</dbReference>
<feature type="compositionally biased region" description="Pro residues" evidence="3">
    <location>
        <begin position="272"/>
        <end position="283"/>
    </location>
</feature>
<feature type="compositionally biased region" description="Basic and acidic residues" evidence="3">
    <location>
        <begin position="574"/>
        <end position="591"/>
    </location>
</feature>
<feature type="region of interest" description="Disordered" evidence="3">
    <location>
        <begin position="164"/>
        <end position="241"/>
    </location>
</feature>
<keyword evidence="2" id="KW-0802">TPR repeat</keyword>
<dbReference type="PANTHER" id="PTHR11242:SF0">
    <property type="entry name" value="TPR_REGION DOMAIN-CONTAINING PROTEIN"/>
    <property type="match status" value="1"/>
</dbReference>
<gene>
    <name evidence="4" type="ORF">RMAR1173_LOCUS10384</name>
</gene>
<dbReference type="SUPFAM" id="SSF103111">
    <property type="entry name" value="Activator of Hsp90 ATPase, Aha1"/>
    <property type="match status" value="1"/>
</dbReference>
<feature type="compositionally biased region" description="Low complexity" evidence="3">
    <location>
        <begin position="220"/>
        <end position="232"/>
    </location>
</feature>
<dbReference type="InterPro" id="IPR011990">
    <property type="entry name" value="TPR-like_helical_dom_sf"/>
</dbReference>
<dbReference type="AlphaFoldDB" id="A0A7S2WH08"/>
<dbReference type="SUPFAM" id="SSF48452">
    <property type="entry name" value="TPR-like"/>
    <property type="match status" value="1"/>
</dbReference>
<feature type="region of interest" description="Disordered" evidence="3">
    <location>
        <begin position="259"/>
        <end position="291"/>
    </location>
</feature>
<reference evidence="4" key="1">
    <citation type="submission" date="2021-01" db="EMBL/GenBank/DDBJ databases">
        <authorList>
            <person name="Corre E."/>
            <person name="Pelletier E."/>
            <person name="Niang G."/>
            <person name="Scheremetjew M."/>
            <person name="Finn R."/>
            <person name="Kale V."/>
            <person name="Holt S."/>
            <person name="Cochrane G."/>
            <person name="Meng A."/>
            <person name="Brown T."/>
            <person name="Cohen L."/>
        </authorList>
    </citation>
    <scope>NUCLEOTIDE SEQUENCE</scope>
    <source>
        <strain evidence="4">CCMP1243</strain>
    </source>
</reference>
<feature type="region of interest" description="Disordered" evidence="3">
    <location>
        <begin position="564"/>
        <end position="591"/>
    </location>
</feature>
<dbReference type="PANTHER" id="PTHR11242">
    <property type="entry name" value="ARYL HYDROCARBON RECEPTOR INTERACTING PROTEIN RELATED"/>
    <property type="match status" value="1"/>
</dbReference>
<dbReference type="InterPro" id="IPR036338">
    <property type="entry name" value="Aha1"/>
</dbReference>
<name>A0A7S2WH08_9STRA</name>
<sequence length="721" mass="78930">MTDAVMADISWRYGQTAPKNMDETMDLAAKAKEEGNSAFRKKDYSRAIAFYRTGLSKLRLAKSKFPSAGSKSLELELSLHLNTAMCLVKTCQWEEAIGSASAALRVDASSAKARLYRARALAASSHRPDGLQRALEDLRAAASVAPADKTIQNELALVQARASKAESASATSVPTGGSRDAGQDLADQEEEQEADEKLRKAFKAKGQVLFHDERSSQPRSTGASSGTSSAPPVLLPGGVRMEDLPPEVARQLMAGKQPLVPDGTEQAHSYPAAPPPPPPPPQVGPEEDEEDLSDLLGYKKRDDGIKVPSWSHSSGEGNTTVLPVAPPQKLAVEGDPLPMPAPSVGYNRGYKERNMTEWCVRELVREVLEPFAFVLPEGGGRFRTFHPEPRDVSGEALMAGLLGKWDHTLDFSISIPWEAKIGEPRTTTVTVQGKQQKMFMGIPTYRGRLRYADVSHLSEPEDYDVEISWMEGAKAEMPTGEAMQHLRALINNKQAGLQVLMIRRFQRFLEKYRSISNPQEAIDSLSQPLPPPGTEDGTAVPPQLVPEPWEFTRVADLEAVPEKAGDQLAGQEEGQERSQEPAEDGSSEKASDVFKTTKLLNYMDQLQQEGYAVFMGEADKAEAAAEPVPASGDGKKEDALDYSRFNAVEVGEEEEGLSSGDIGEPTDDPEELLRRLEQHELWQVVMEIAEGDGEKALELIQNPEQLQSHPKIKEMFPEEGR</sequence>
<evidence type="ECO:0000313" key="4">
    <source>
        <dbReference type="EMBL" id="CAD9687353.1"/>
    </source>
</evidence>
<proteinExistence type="predicted"/>
<evidence type="ECO:0000256" key="2">
    <source>
        <dbReference type="ARBA" id="ARBA00022803"/>
    </source>
</evidence>
<accession>A0A7S2WH08</accession>
<organism evidence="4">
    <name type="scientific">Rhizochromulina marina</name>
    <dbReference type="NCBI Taxonomy" id="1034831"/>
    <lineage>
        <taxon>Eukaryota</taxon>
        <taxon>Sar</taxon>
        <taxon>Stramenopiles</taxon>
        <taxon>Ochrophyta</taxon>
        <taxon>Dictyochophyceae</taxon>
        <taxon>Rhizochromulinales</taxon>
        <taxon>Rhizochromulina</taxon>
    </lineage>
</organism>